<dbReference type="Gene3D" id="1.10.1200.10">
    <property type="entry name" value="ACP-like"/>
    <property type="match status" value="1"/>
</dbReference>
<dbReference type="AlphaFoldDB" id="W7UPZ6"/>
<dbReference type="PROSITE" id="PS50075">
    <property type="entry name" value="CARRIER"/>
    <property type="match status" value="1"/>
</dbReference>
<keyword evidence="3" id="KW-1185">Reference proteome</keyword>
<name>W7UPZ6_RUMFL</name>
<evidence type="ECO:0000259" key="1">
    <source>
        <dbReference type="PROSITE" id="PS50075"/>
    </source>
</evidence>
<dbReference type="EMBL" id="ATAX01000025">
    <property type="protein sequence ID" value="EWM53544.1"/>
    <property type="molecule type" value="Genomic_DNA"/>
</dbReference>
<proteinExistence type="predicted"/>
<reference evidence="2 3" key="1">
    <citation type="journal article" date="2014" name="PLoS ONE">
        <title>Rumen cellulosomics: divergent fiber-degrading strategies revealed by comparative genome-wide analysis of six ruminococcal strains.</title>
        <authorList>
            <person name="Dassa B."/>
            <person name="Borovok I."/>
            <person name="Ruimy-Israeli V."/>
            <person name="Lamed R."/>
            <person name="Flint H.J."/>
            <person name="Duncan S.H."/>
            <person name="Henrissat B."/>
            <person name="Coutinho P."/>
            <person name="Morrison M."/>
            <person name="Mosoni P."/>
            <person name="Yeoman C.J."/>
            <person name="White B.A."/>
            <person name="Bayer E.A."/>
        </authorList>
    </citation>
    <scope>NUCLEOTIDE SEQUENCE [LARGE SCALE GENOMIC DNA]</scope>
    <source>
        <strain evidence="2 3">007c</strain>
    </source>
</reference>
<evidence type="ECO:0000313" key="2">
    <source>
        <dbReference type="EMBL" id="EWM53544.1"/>
    </source>
</evidence>
<dbReference type="SUPFAM" id="SSF47336">
    <property type="entry name" value="ACP-like"/>
    <property type="match status" value="1"/>
</dbReference>
<protein>
    <submittedName>
        <fullName evidence="2">Acyl carrier protein</fullName>
    </submittedName>
</protein>
<dbReference type="RefSeq" id="WP_019678895.1">
    <property type="nucleotide sequence ID" value="NZ_ATAX01000025.1"/>
</dbReference>
<accession>W7UPZ6</accession>
<comment type="caution">
    <text evidence="2">The sequence shown here is derived from an EMBL/GenBank/DDBJ whole genome shotgun (WGS) entry which is preliminary data.</text>
</comment>
<dbReference type="PATRIC" id="fig|1341157.4.peg.1953"/>
<gene>
    <name evidence="2" type="ORF">RF007C_07630</name>
</gene>
<dbReference type="Pfam" id="PF00550">
    <property type="entry name" value="PP-binding"/>
    <property type="match status" value="1"/>
</dbReference>
<sequence>MNTNEIIKRLNEVFRDVFGDPSISVSPATTSEDIDDWDSIEHINLIAAVEDEFGMRFKMREVSGMKNVGEMIDIISERGK</sequence>
<feature type="domain" description="Carrier" evidence="1">
    <location>
        <begin position="1"/>
        <end position="79"/>
    </location>
</feature>
<dbReference type="Proteomes" id="UP000019365">
    <property type="component" value="Unassembled WGS sequence"/>
</dbReference>
<evidence type="ECO:0000313" key="3">
    <source>
        <dbReference type="Proteomes" id="UP000019365"/>
    </source>
</evidence>
<dbReference type="OrthoDB" id="9811033at2"/>
<dbReference type="InterPro" id="IPR036736">
    <property type="entry name" value="ACP-like_sf"/>
</dbReference>
<dbReference type="eggNOG" id="COG0236">
    <property type="taxonomic scope" value="Bacteria"/>
</dbReference>
<dbReference type="InterPro" id="IPR009081">
    <property type="entry name" value="PP-bd_ACP"/>
</dbReference>
<organism evidence="2 3">
    <name type="scientific">Ruminococcus flavefaciens 007c</name>
    <dbReference type="NCBI Taxonomy" id="1341157"/>
    <lineage>
        <taxon>Bacteria</taxon>
        <taxon>Bacillati</taxon>
        <taxon>Bacillota</taxon>
        <taxon>Clostridia</taxon>
        <taxon>Eubacteriales</taxon>
        <taxon>Oscillospiraceae</taxon>
        <taxon>Ruminococcus</taxon>
    </lineage>
</organism>